<organism evidence="1 2">
    <name type="scientific">Trichonephila inaurata madagascariensis</name>
    <dbReference type="NCBI Taxonomy" id="2747483"/>
    <lineage>
        <taxon>Eukaryota</taxon>
        <taxon>Metazoa</taxon>
        <taxon>Ecdysozoa</taxon>
        <taxon>Arthropoda</taxon>
        <taxon>Chelicerata</taxon>
        <taxon>Arachnida</taxon>
        <taxon>Araneae</taxon>
        <taxon>Araneomorphae</taxon>
        <taxon>Entelegynae</taxon>
        <taxon>Araneoidea</taxon>
        <taxon>Nephilidae</taxon>
        <taxon>Trichonephila</taxon>
        <taxon>Trichonephila inaurata</taxon>
    </lineage>
</organism>
<reference evidence="1" key="1">
    <citation type="submission" date="2020-08" db="EMBL/GenBank/DDBJ databases">
        <title>Multicomponent nature underlies the extraordinary mechanical properties of spider dragline silk.</title>
        <authorList>
            <person name="Kono N."/>
            <person name="Nakamura H."/>
            <person name="Mori M."/>
            <person name="Yoshida Y."/>
            <person name="Ohtoshi R."/>
            <person name="Malay A.D."/>
            <person name="Moran D.A.P."/>
            <person name="Tomita M."/>
            <person name="Numata K."/>
            <person name="Arakawa K."/>
        </authorList>
    </citation>
    <scope>NUCLEOTIDE SEQUENCE</scope>
</reference>
<name>A0A8X6JE46_9ARAC</name>
<sequence length="93" mass="10504">MKSHEKELNQAMKPPSPRLLFCAVSKRASTYLAEWEGRERAWRSFVSRSGASRAARVERTKPPTPINKLSLDADMQTFVPEWAVANEGRMQGA</sequence>
<dbReference type="AlphaFoldDB" id="A0A8X6JE46"/>
<gene>
    <name evidence="1" type="ORF">TNIN_295071</name>
</gene>
<keyword evidence="2" id="KW-1185">Reference proteome</keyword>
<proteinExistence type="predicted"/>
<evidence type="ECO:0000313" key="1">
    <source>
        <dbReference type="EMBL" id="GFS62857.1"/>
    </source>
</evidence>
<dbReference type="Proteomes" id="UP000886998">
    <property type="component" value="Unassembled WGS sequence"/>
</dbReference>
<protein>
    <submittedName>
        <fullName evidence="1">Uncharacterized protein</fullName>
    </submittedName>
</protein>
<comment type="caution">
    <text evidence="1">The sequence shown here is derived from an EMBL/GenBank/DDBJ whole genome shotgun (WGS) entry which is preliminary data.</text>
</comment>
<evidence type="ECO:0000313" key="2">
    <source>
        <dbReference type="Proteomes" id="UP000886998"/>
    </source>
</evidence>
<accession>A0A8X6JE46</accession>
<dbReference type="EMBL" id="BMAV01027862">
    <property type="protein sequence ID" value="GFS62857.1"/>
    <property type="molecule type" value="Genomic_DNA"/>
</dbReference>